<name>A0A077M2G9_9MICO</name>
<organism evidence="3 4">
    <name type="scientific">Nostocoides jenkinsii Ben 74</name>
    <dbReference type="NCBI Taxonomy" id="1193518"/>
    <lineage>
        <taxon>Bacteria</taxon>
        <taxon>Bacillati</taxon>
        <taxon>Actinomycetota</taxon>
        <taxon>Actinomycetes</taxon>
        <taxon>Micrococcales</taxon>
        <taxon>Intrasporangiaceae</taxon>
        <taxon>Nostocoides</taxon>
    </lineage>
</organism>
<keyword evidence="4" id="KW-1185">Reference proteome</keyword>
<protein>
    <recommendedName>
        <fullName evidence="2">HNH nuclease domain-containing protein</fullName>
    </recommendedName>
</protein>
<dbReference type="SMART" id="SM00507">
    <property type="entry name" value="HNHc"/>
    <property type="match status" value="1"/>
</dbReference>
<feature type="domain" description="HNH nuclease" evidence="2">
    <location>
        <begin position="505"/>
        <end position="556"/>
    </location>
</feature>
<gene>
    <name evidence="3" type="ORF">BN13_10004</name>
</gene>
<dbReference type="InterPro" id="IPR003615">
    <property type="entry name" value="HNH_nuc"/>
</dbReference>
<sequence length="698" mass="74732">MVVSDVASLLEDAKRVADQLYAAGSRPSVAADRASWVQIVEDLQSVINTLAGAQDQVMVRAVAIDEDWDEDGVVVETHRALGHVSLDGPDLVAMRLRLPHAAVSRRVETAVRVAAGRQPQFVEDTVGMPKAPEAGPGQPTGLGGLAAAMRCGRLDGYRASVIADELADAPAEAAALVIERLDAEFDLATGAQLRARTRKYLAQVDQSALRLRMARARADIRLERWVNDPGVDTWRANLPAELALPAWAAVDQLARDYVKAGTYARMETARAHALCDLITGQATIEVNVVVTVPASALPEDGDSPNASTPGPSRPSSDPSRPGSDPRKPDLGEPELSVPILDRGVSDQGVPVSNESGGDERGLNSAEASGSEVRGRGARACELGSGEFGPATSADSRGAGAIVDPSADDADGGPALLEVTPIGRNDTVFLDRDWLAGSAFVTRRVQKCDSRTGALLPDDWLGMSNGPCKRGKPASDIRPPHPRQPSDPNPGEALSPEPARYRPAGKLIDLIKARDGRCRFPGCSINARFCDVDHVRAWPEGPTHADNLMCLCRRHHRVKQSAGWRVRLTPGARAVWRDPAGREQVTLPVDRLSATSVTLDTATSLAFNTAESEACTDRTVDKTVDKTAEAKSEADMVTLSVGEYTLQHLLAHARGNTEPLIRVFSNDRQTHAFRITVLVDRWDFAGGPAGPRHYDEPPF</sequence>
<evidence type="ECO:0000313" key="3">
    <source>
        <dbReference type="EMBL" id="CCI51266.1"/>
    </source>
</evidence>
<evidence type="ECO:0000256" key="1">
    <source>
        <dbReference type="SAM" id="MobiDB-lite"/>
    </source>
</evidence>
<reference evidence="3 4" key="1">
    <citation type="journal article" date="2013" name="ISME J.">
        <title>A metabolic model for members of the genus Tetrasphaera involved in enhanced biological phosphorus removal.</title>
        <authorList>
            <person name="Kristiansen R."/>
            <person name="Nguyen H.T.T."/>
            <person name="Saunders A.M."/>
            <person name="Nielsen J.L."/>
            <person name="Wimmer R."/>
            <person name="Le V.Q."/>
            <person name="McIlroy S.J."/>
            <person name="Petrovski S."/>
            <person name="Seviour R.J."/>
            <person name="Calteau A."/>
            <person name="Nielsen K.L."/>
            <person name="Nielsen P.H."/>
        </authorList>
    </citation>
    <scope>NUCLEOTIDE SEQUENCE [LARGE SCALE GENOMIC DNA]</scope>
    <source>
        <strain evidence="3 4">Ben 74</strain>
    </source>
</reference>
<feature type="compositionally biased region" description="Low complexity" evidence="1">
    <location>
        <begin position="309"/>
        <end position="322"/>
    </location>
</feature>
<dbReference type="Proteomes" id="UP000035720">
    <property type="component" value="Unassembled WGS sequence"/>
</dbReference>
<feature type="region of interest" description="Disordered" evidence="1">
    <location>
        <begin position="461"/>
        <end position="498"/>
    </location>
</feature>
<dbReference type="AlphaFoldDB" id="A0A077M2G9"/>
<feature type="region of interest" description="Disordered" evidence="1">
    <location>
        <begin position="295"/>
        <end position="376"/>
    </location>
</feature>
<dbReference type="STRING" id="1193518.BN13_10004"/>
<comment type="caution">
    <text evidence="3">The sequence shown here is derived from an EMBL/GenBank/DDBJ whole genome shotgun (WGS) entry which is preliminary data.</text>
</comment>
<dbReference type="CDD" id="cd00085">
    <property type="entry name" value="HNHc"/>
    <property type="match status" value="1"/>
</dbReference>
<evidence type="ECO:0000259" key="2">
    <source>
        <dbReference type="SMART" id="SM00507"/>
    </source>
</evidence>
<evidence type="ECO:0000313" key="4">
    <source>
        <dbReference type="Proteomes" id="UP000035720"/>
    </source>
</evidence>
<dbReference type="Gene3D" id="1.10.30.50">
    <property type="match status" value="1"/>
</dbReference>
<accession>A0A077M2G9</accession>
<dbReference type="RefSeq" id="WP_048543426.1">
    <property type="nucleotide sequence ID" value="NZ_HF571038.1"/>
</dbReference>
<dbReference type="OrthoDB" id="3541361at2"/>
<proteinExistence type="predicted"/>
<dbReference type="EMBL" id="CAJC01000001">
    <property type="protein sequence ID" value="CCI51266.1"/>
    <property type="molecule type" value="Genomic_DNA"/>
</dbReference>